<organism evidence="3 4">
    <name type="scientific">Rhizoctonia solani</name>
    <dbReference type="NCBI Taxonomy" id="456999"/>
    <lineage>
        <taxon>Eukaryota</taxon>
        <taxon>Fungi</taxon>
        <taxon>Dikarya</taxon>
        <taxon>Basidiomycota</taxon>
        <taxon>Agaricomycotina</taxon>
        <taxon>Agaricomycetes</taxon>
        <taxon>Cantharellales</taxon>
        <taxon>Ceratobasidiaceae</taxon>
        <taxon>Rhizoctonia</taxon>
    </lineage>
</organism>
<feature type="domain" description="NADP-dependent oxidoreductase" evidence="2">
    <location>
        <begin position="127"/>
        <end position="205"/>
    </location>
</feature>
<evidence type="ECO:0000259" key="2">
    <source>
        <dbReference type="Pfam" id="PF00248"/>
    </source>
</evidence>
<dbReference type="Pfam" id="PF00248">
    <property type="entry name" value="Aldo_ket_red"/>
    <property type="match status" value="2"/>
</dbReference>
<dbReference type="InterPro" id="IPR023210">
    <property type="entry name" value="NADP_OxRdtase_dom"/>
</dbReference>
<accession>A0A8H3GCT1</accession>
<dbReference type="SUPFAM" id="SSF51430">
    <property type="entry name" value="NAD(P)-linked oxidoreductase"/>
    <property type="match status" value="1"/>
</dbReference>
<dbReference type="Gene3D" id="3.20.20.100">
    <property type="entry name" value="NADP-dependent oxidoreductase domain"/>
    <property type="match status" value="2"/>
</dbReference>
<protein>
    <recommendedName>
        <fullName evidence="2">NADP-dependent oxidoreductase domain-containing protein</fullName>
    </recommendedName>
</protein>
<feature type="domain" description="NADP-dependent oxidoreductase" evidence="2">
    <location>
        <begin position="22"/>
        <end position="108"/>
    </location>
</feature>
<gene>
    <name evidence="3" type="ORF">RDB_LOCUS54374</name>
</gene>
<dbReference type="InterPro" id="IPR050523">
    <property type="entry name" value="AKR_Detox_Biosynth"/>
</dbReference>
<dbReference type="AlphaFoldDB" id="A0A8H3GCT1"/>
<comment type="caution">
    <text evidence="3">The sequence shown here is derived from an EMBL/GenBank/DDBJ whole genome shotgun (WGS) entry which is preliminary data.</text>
</comment>
<keyword evidence="1" id="KW-0560">Oxidoreductase</keyword>
<name>A0A8H3GCT1_9AGAM</name>
<dbReference type="InterPro" id="IPR036812">
    <property type="entry name" value="NAD(P)_OxRdtase_dom_sf"/>
</dbReference>
<dbReference type="GO" id="GO:0016491">
    <property type="term" value="F:oxidoreductase activity"/>
    <property type="evidence" value="ECO:0007669"/>
    <property type="project" value="UniProtKB-KW"/>
</dbReference>
<evidence type="ECO:0000256" key="1">
    <source>
        <dbReference type="ARBA" id="ARBA00023002"/>
    </source>
</evidence>
<evidence type="ECO:0000313" key="3">
    <source>
        <dbReference type="EMBL" id="CAE6443762.1"/>
    </source>
</evidence>
<feature type="non-terminal residue" evidence="3">
    <location>
        <position position="205"/>
    </location>
</feature>
<dbReference type="PANTHER" id="PTHR43364:SF4">
    <property type="entry name" value="NAD(P)-LINKED OXIDOREDUCTASE SUPERFAMILY PROTEIN"/>
    <property type="match status" value="1"/>
</dbReference>
<dbReference type="EMBL" id="CAJMWX010001012">
    <property type="protein sequence ID" value="CAE6443762.1"/>
    <property type="molecule type" value="Genomic_DNA"/>
</dbReference>
<proteinExistence type="predicted"/>
<sequence length="205" mass="22927">ISKLISPTSTVRLGNSGLKVPRIILGTLSYGSPEWQKWVLGEEEEHIRLAYEIGIQTFDTANVYSNGLSEVILGKAIKELNLPRDEVVVMTKVYFNVGHRVDDIMLRGGRYPNEHGLSRKNHYNLLTCTSRLIRGHGKANQGNNKIVRRVEILAKKKDLTMAQVALAWIISKDQVSAPVVGTTNLNNLEELVTAVNIKLDEEEIK</sequence>
<dbReference type="Proteomes" id="UP000663888">
    <property type="component" value="Unassembled WGS sequence"/>
</dbReference>
<dbReference type="PANTHER" id="PTHR43364">
    <property type="entry name" value="NADH-SPECIFIC METHYLGLYOXAL REDUCTASE-RELATED"/>
    <property type="match status" value="1"/>
</dbReference>
<reference evidence="3" key="1">
    <citation type="submission" date="2021-01" db="EMBL/GenBank/DDBJ databases">
        <authorList>
            <person name="Kaushik A."/>
        </authorList>
    </citation>
    <scope>NUCLEOTIDE SEQUENCE</scope>
    <source>
        <strain evidence="3">AG4-R118</strain>
    </source>
</reference>
<evidence type="ECO:0000313" key="4">
    <source>
        <dbReference type="Proteomes" id="UP000663888"/>
    </source>
</evidence>